<evidence type="ECO:0000256" key="7">
    <source>
        <dbReference type="ARBA" id="ARBA00023136"/>
    </source>
</evidence>
<gene>
    <name evidence="9" type="ORF">KAJ83_18605</name>
</gene>
<evidence type="ECO:0000256" key="6">
    <source>
        <dbReference type="ARBA" id="ARBA00022989"/>
    </source>
</evidence>
<feature type="transmembrane region" description="Helical" evidence="8">
    <location>
        <begin position="96"/>
        <end position="113"/>
    </location>
</feature>
<dbReference type="Proteomes" id="UP000672602">
    <property type="component" value="Unassembled WGS sequence"/>
</dbReference>
<keyword evidence="6 8" id="KW-1133">Transmembrane helix</keyword>
<feature type="transmembrane region" description="Helical" evidence="8">
    <location>
        <begin position="164"/>
        <end position="182"/>
    </location>
</feature>
<keyword evidence="3" id="KW-0813">Transport</keyword>
<evidence type="ECO:0000256" key="3">
    <source>
        <dbReference type="ARBA" id="ARBA00022448"/>
    </source>
</evidence>
<sequence length="241" mass="25254">MTSLLAAALIVFGAAALQSCTGFGFAIMATPLLFLIYDPHLAIQLNILLSIVISVIMAPGLYRLLDRGLFKRLLIGGAAGLPLGLLVYLYAPTTTLRGVVGGIVVLLTALMLVRVPIRRSPPADVGTGVLSGLTTTGLGMPGPPLLVYLAGTGTDKETLRSTTLCFFLFVYAASLAVQGVAAGIEPDLWRLSAILLVPTLAGVVVGRKLFTLVDQRTFRYLTLALLGATGLYLVVETVGTL</sequence>
<evidence type="ECO:0000313" key="10">
    <source>
        <dbReference type="Proteomes" id="UP000672602"/>
    </source>
</evidence>
<keyword evidence="10" id="KW-1185">Reference proteome</keyword>
<dbReference type="InterPro" id="IPR002781">
    <property type="entry name" value="TM_pro_TauE-like"/>
</dbReference>
<comment type="similarity">
    <text evidence="2 8">Belongs to the 4-toluene sulfonate uptake permease (TSUP) (TC 2.A.102) family.</text>
</comment>
<feature type="transmembrane region" description="Helical" evidence="8">
    <location>
        <begin position="218"/>
        <end position="235"/>
    </location>
</feature>
<proteinExistence type="inferred from homology"/>
<dbReference type="GO" id="GO:0005886">
    <property type="term" value="C:plasma membrane"/>
    <property type="evidence" value="ECO:0007669"/>
    <property type="project" value="UniProtKB-SubCell"/>
</dbReference>
<dbReference type="PANTHER" id="PTHR30269:SF37">
    <property type="entry name" value="MEMBRANE TRANSPORTER PROTEIN"/>
    <property type="match status" value="1"/>
</dbReference>
<name>A0A8J7SQ49_9PROT</name>
<keyword evidence="7 8" id="KW-0472">Membrane</keyword>
<feature type="transmembrane region" description="Helical" evidence="8">
    <location>
        <begin position="41"/>
        <end position="61"/>
    </location>
</feature>
<reference evidence="9" key="1">
    <citation type="submission" date="2021-04" db="EMBL/GenBank/DDBJ databases">
        <authorList>
            <person name="Zhang D.-C."/>
        </authorList>
    </citation>
    <scope>NUCLEOTIDE SEQUENCE</scope>
    <source>
        <strain evidence="9">CGMCC 1.15697</strain>
    </source>
</reference>
<feature type="transmembrane region" description="Helical" evidence="8">
    <location>
        <begin position="73"/>
        <end position="90"/>
    </location>
</feature>
<evidence type="ECO:0000256" key="4">
    <source>
        <dbReference type="ARBA" id="ARBA00022475"/>
    </source>
</evidence>
<dbReference type="PANTHER" id="PTHR30269">
    <property type="entry name" value="TRANSMEMBRANE PROTEIN YFCA"/>
    <property type="match status" value="1"/>
</dbReference>
<keyword evidence="5 8" id="KW-0812">Transmembrane</keyword>
<protein>
    <recommendedName>
        <fullName evidence="8">Probable membrane transporter protein</fullName>
    </recommendedName>
</protein>
<dbReference type="Pfam" id="PF01925">
    <property type="entry name" value="TauE"/>
    <property type="match status" value="1"/>
</dbReference>
<evidence type="ECO:0000256" key="2">
    <source>
        <dbReference type="ARBA" id="ARBA00009142"/>
    </source>
</evidence>
<evidence type="ECO:0000256" key="5">
    <source>
        <dbReference type="ARBA" id="ARBA00022692"/>
    </source>
</evidence>
<comment type="caution">
    <text evidence="9">The sequence shown here is derived from an EMBL/GenBank/DDBJ whole genome shotgun (WGS) entry which is preliminary data.</text>
</comment>
<evidence type="ECO:0000313" key="9">
    <source>
        <dbReference type="EMBL" id="MBP5859038.1"/>
    </source>
</evidence>
<accession>A0A8J7SQ49</accession>
<comment type="subcellular location">
    <subcellularLocation>
        <location evidence="1 8">Cell membrane</location>
        <topology evidence="1 8">Multi-pass membrane protein</topology>
    </subcellularLocation>
</comment>
<feature type="transmembrane region" description="Helical" evidence="8">
    <location>
        <begin position="188"/>
        <end position="206"/>
    </location>
</feature>
<dbReference type="RefSeq" id="WP_210683630.1">
    <property type="nucleotide sequence ID" value="NZ_JAGMWN010000014.1"/>
</dbReference>
<dbReference type="EMBL" id="JAGMWN010000014">
    <property type="protein sequence ID" value="MBP5859038.1"/>
    <property type="molecule type" value="Genomic_DNA"/>
</dbReference>
<dbReference type="AlphaFoldDB" id="A0A8J7SQ49"/>
<evidence type="ECO:0000256" key="1">
    <source>
        <dbReference type="ARBA" id="ARBA00004651"/>
    </source>
</evidence>
<evidence type="ECO:0000256" key="8">
    <source>
        <dbReference type="RuleBase" id="RU363041"/>
    </source>
</evidence>
<organism evidence="9 10">
    <name type="scientific">Marivibrio halodurans</name>
    <dbReference type="NCBI Taxonomy" id="2039722"/>
    <lineage>
        <taxon>Bacteria</taxon>
        <taxon>Pseudomonadati</taxon>
        <taxon>Pseudomonadota</taxon>
        <taxon>Alphaproteobacteria</taxon>
        <taxon>Rhodospirillales</taxon>
        <taxon>Rhodospirillaceae</taxon>
        <taxon>Marivibrio</taxon>
    </lineage>
</organism>
<keyword evidence="4 8" id="KW-1003">Cell membrane</keyword>
<dbReference type="InterPro" id="IPR052017">
    <property type="entry name" value="TSUP"/>
</dbReference>